<name>A0ABN1KKB4_CLOSU</name>
<comment type="caution">
    <text evidence="1">The sequence shown here is derived from an EMBL/GenBank/DDBJ whole genome shotgun (WGS) entry which is preliminary data.</text>
</comment>
<dbReference type="Proteomes" id="UP001501047">
    <property type="component" value="Unassembled WGS sequence"/>
</dbReference>
<accession>A0ABN1KKB4</accession>
<proteinExistence type="predicted"/>
<keyword evidence="2" id="KW-1185">Reference proteome</keyword>
<sequence length="191" mass="22072">MESKVALLYENGEYSICINETVINTYDNIEDSFEKFKMVVKNNSVAKATSWDSIEENLMEVKDERLEINSEYKTIAFESMRYFYNTGKIFYIKNGEMVELIRGYNLFYFTLTMVLEGKVQGCEDILEFCKEVLDNKITYGITDTSILVSSAAFNYGYTEYNFTSGKINKGASIEKCSFDEFKAYVLGIIRK</sequence>
<gene>
    <name evidence="1" type="ORF">GCM10008908_10800</name>
</gene>
<evidence type="ECO:0000313" key="1">
    <source>
        <dbReference type="EMBL" id="GAA0769327.1"/>
    </source>
</evidence>
<organism evidence="1 2">
    <name type="scientific">Clostridium subterminale</name>
    <dbReference type="NCBI Taxonomy" id="1550"/>
    <lineage>
        <taxon>Bacteria</taxon>
        <taxon>Bacillati</taxon>
        <taxon>Bacillota</taxon>
        <taxon>Clostridia</taxon>
        <taxon>Eubacteriales</taxon>
        <taxon>Clostridiaceae</taxon>
        <taxon>Clostridium</taxon>
    </lineage>
</organism>
<reference evidence="1 2" key="1">
    <citation type="journal article" date="2019" name="Int. J. Syst. Evol. Microbiol.">
        <title>The Global Catalogue of Microorganisms (GCM) 10K type strain sequencing project: providing services to taxonomists for standard genome sequencing and annotation.</title>
        <authorList>
            <consortium name="The Broad Institute Genomics Platform"/>
            <consortium name="The Broad Institute Genome Sequencing Center for Infectious Disease"/>
            <person name="Wu L."/>
            <person name="Ma J."/>
        </authorList>
    </citation>
    <scope>NUCLEOTIDE SEQUENCE [LARGE SCALE GENOMIC DNA]</scope>
    <source>
        <strain evidence="1 2">JCM 1417</strain>
    </source>
</reference>
<dbReference type="EMBL" id="BAAACI010000001">
    <property type="protein sequence ID" value="GAA0769327.1"/>
    <property type="molecule type" value="Genomic_DNA"/>
</dbReference>
<protein>
    <submittedName>
        <fullName evidence="1">Uncharacterized protein</fullName>
    </submittedName>
</protein>
<evidence type="ECO:0000313" key="2">
    <source>
        <dbReference type="Proteomes" id="UP001501047"/>
    </source>
</evidence>
<dbReference type="RefSeq" id="WP_343824331.1">
    <property type="nucleotide sequence ID" value="NZ_BAAACI010000001.1"/>
</dbReference>